<organism evidence="1 2">
    <name type="scientific">Phocaeicola vulgatus</name>
    <name type="common">Bacteroides vulgatus</name>
    <dbReference type="NCBI Taxonomy" id="821"/>
    <lineage>
        <taxon>Bacteria</taxon>
        <taxon>Pseudomonadati</taxon>
        <taxon>Bacteroidota</taxon>
        <taxon>Bacteroidia</taxon>
        <taxon>Bacteroidales</taxon>
        <taxon>Bacteroidaceae</taxon>
        <taxon>Phocaeicola</taxon>
    </lineage>
</organism>
<evidence type="ECO:0000313" key="1">
    <source>
        <dbReference type="EMBL" id="RGL86589.1"/>
    </source>
</evidence>
<reference evidence="1 2" key="1">
    <citation type="submission" date="2018-08" db="EMBL/GenBank/DDBJ databases">
        <title>A genome reference for cultivated species of the human gut microbiota.</title>
        <authorList>
            <person name="Zou Y."/>
            <person name="Xue W."/>
            <person name="Luo G."/>
        </authorList>
    </citation>
    <scope>NUCLEOTIDE SEQUENCE [LARGE SCALE GENOMIC DNA]</scope>
    <source>
        <strain evidence="1 2">TF05-18</strain>
    </source>
</reference>
<evidence type="ECO:0000313" key="2">
    <source>
        <dbReference type="Proteomes" id="UP000261278"/>
    </source>
</evidence>
<name>A0A396F2E2_PHOVU</name>
<dbReference type="EMBL" id="QSSN01000008">
    <property type="protein sequence ID" value="RGL86589.1"/>
    <property type="molecule type" value="Genomic_DNA"/>
</dbReference>
<dbReference type="AlphaFoldDB" id="A0A396F2E2"/>
<gene>
    <name evidence="1" type="ORF">DXC44_08485</name>
</gene>
<comment type="caution">
    <text evidence="1">The sequence shown here is derived from an EMBL/GenBank/DDBJ whole genome shotgun (WGS) entry which is preliminary data.</text>
</comment>
<sequence length="61" mass="7590">MFWIRRTKNLYFILYESLFFMFFYFSASKKINPILLPWALFIGKYAVFLLSEIKMKIWHNL</sequence>
<dbReference type="Proteomes" id="UP000261278">
    <property type="component" value="Unassembled WGS sequence"/>
</dbReference>
<accession>A0A396F2E2</accession>
<protein>
    <submittedName>
        <fullName evidence="1">Uncharacterized protein</fullName>
    </submittedName>
</protein>
<proteinExistence type="predicted"/>